<gene>
    <name evidence="4" type="ORF">B446_09950</name>
</gene>
<dbReference type="GO" id="GO:0003700">
    <property type="term" value="F:DNA-binding transcription factor activity"/>
    <property type="evidence" value="ECO:0007669"/>
    <property type="project" value="TreeGrafter"/>
</dbReference>
<dbReference type="PANTHER" id="PTHR30055:SF231">
    <property type="entry name" value="TRANSCRIPTIONAL REGULATORY PROTEIN (PROBABLY DEOR-FAMILY)-RELATED"/>
    <property type="match status" value="1"/>
</dbReference>
<protein>
    <submittedName>
        <fullName evidence="4">TetR family transcriptional regulator</fullName>
    </submittedName>
</protein>
<dbReference type="RefSeq" id="WP_020939289.1">
    <property type="nucleotide sequence ID" value="NC_021985.1"/>
</dbReference>
<dbReference type="InterPro" id="IPR041583">
    <property type="entry name" value="TetR_C_31"/>
</dbReference>
<dbReference type="Pfam" id="PF17940">
    <property type="entry name" value="TetR_C_31"/>
    <property type="match status" value="1"/>
</dbReference>
<dbReference type="eggNOG" id="COG3226">
    <property type="taxonomic scope" value="Bacteria"/>
</dbReference>
<dbReference type="Proteomes" id="UP000015423">
    <property type="component" value="Chromosome"/>
</dbReference>
<reference evidence="5" key="1">
    <citation type="submission" date="2012-10" db="EMBL/GenBank/DDBJ databases">
        <title>The complete genome sequence of Streptomyces collinus Tu 365.</title>
        <authorList>
            <person name="Ruckert C."/>
            <person name="Szczepanowski R."/>
            <person name="Goesmann A."/>
            <person name="Pross E.K."/>
            <person name="Musiol E.M."/>
            <person name="Blin K."/>
            <person name="Wohlleben W."/>
            <person name="Puhler A."/>
            <person name="Weber T."/>
            <person name="Kalinowski J."/>
        </authorList>
    </citation>
    <scope>NUCLEOTIDE SEQUENCE [LARGE SCALE GENOMIC DNA]</scope>
    <source>
        <strain evidence="5">DSM 40733 / Tue 365</strain>
    </source>
</reference>
<dbReference type="KEGG" id="sci:B446_09950"/>
<evidence type="ECO:0000256" key="2">
    <source>
        <dbReference type="PROSITE-ProRule" id="PRU00335"/>
    </source>
</evidence>
<dbReference type="Pfam" id="PF00440">
    <property type="entry name" value="TetR_N"/>
    <property type="match status" value="1"/>
</dbReference>
<dbReference type="EMBL" id="CP006259">
    <property type="protein sequence ID" value="AGS68813.1"/>
    <property type="molecule type" value="Genomic_DNA"/>
</dbReference>
<dbReference type="STRING" id="1214242.B446_09950"/>
<feature type="DNA-binding region" description="H-T-H motif" evidence="2">
    <location>
        <begin position="30"/>
        <end position="49"/>
    </location>
</feature>
<evidence type="ECO:0000313" key="4">
    <source>
        <dbReference type="EMBL" id="AGS68813.1"/>
    </source>
</evidence>
<accession>S5UP37</accession>
<reference evidence="4 5" key="2">
    <citation type="journal article" date="2013" name="J. Biotechnol.">
        <title>Complete genome sequence of the kirromycin producer Streptomyces collinus Tu 365 consisting of a linear chromosome and two linear plasmids.</title>
        <authorList>
            <person name="Ruckert C."/>
            <person name="Szczepanowski R."/>
            <person name="Albersmeier A."/>
            <person name="Goesmann A."/>
            <person name="Iftime D."/>
            <person name="Musiol E.M."/>
            <person name="Blin K."/>
            <person name="Wohlleben W."/>
            <person name="Puhler A."/>
            <person name="Kalinowski J."/>
            <person name="Weber T."/>
        </authorList>
    </citation>
    <scope>NUCLEOTIDE SEQUENCE [LARGE SCALE GENOMIC DNA]</scope>
    <source>
        <strain evidence="5">DSM 40733 / Tue 365</strain>
    </source>
</reference>
<sequence length="177" mass="19224">MARRHDPERRQRIIDAAIRVVGRKGIAGLSHRSVAAEADVPLGSTTYHFATLEELMVAALRQTNEGFARVLAERLPEDGHGDLATQLAGVLGEWLGGERTGVELEYELYLAALRRPALRPVAAEWTERAAEGLARRTDAVTARALLALMDGICLQVLLTGGSYDEGYARAVLARVIP</sequence>
<evidence type="ECO:0000256" key="1">
    <source>
        <dbReference type="ARBA" id="ARBA00023125"/>
    </source>
</evidence>
<evidence type="ECO:0000313" key="5">
    <source>
        <dbReference type="Proteomes" id="UP000015423"/>
    </source>
</evidence>
<dbReference type="SUPFAM" id="SSF48498">
    <property type="entry name" value="Tetracyclin repressor-like, C-terminal domain"/>
    <property type="match status" value="1"/>
</dbReference>
<name>S5UP37_STRC3</name>
<keyword evidence="1 2" id="KW-0238">DNA-binding</keyword>
<feature type="domain" description="HTH tetR-type" evidence="3">
    <location>
        <begin position="7"/>
        <end position="67"/>
    </location>
</feature>
<organism evidence="4 5">
    <name type="scientific">Streptomyces collinus (strain DSM 40733 / Tue 365)</name>
    <dbReference type="NCBI Taxonomy" id="1214242"/>
    <lineage>
        <taxon>Bacteria</taxon>
        <taxon>Bacillati</taxon>
        <taxon>Actinomycetota</taxon>
        <taxon>Actinomycetes</taxon>
        <taxon>Kitasatosporales</taxon>
        <taxon>Streptomycetaceae</taxon>
        <taxon>Streptomyces</taxon>
    </lineage>
</organism>
<dbReference type="GO" id="GO:0000976">
    <property type="term" value="F:transcription cis-regulatory region binding"/>
    <property type="evidence" value="ECO:0007669"/>
    <property type="project" value="TreeGrafter"/>
</dbReference>
<dbReference type="HOGENOM" id="CLU_069356_21_2_11"/>
<dbReference type="AlphaFoldDB" id="S5UP37"/>
<evidence type="ECO:0000259" key="3">
    <source>
        <dbReference type="PROSITE" id="PS50977"/>
    </source>
</evidence>
<dbReference type="Gene3D" id="1.10.357.10">
    <property type="entry name" value="Tetracycline Repressor, domain 2"/>
    <property type="match status" value="1"/>
</dbReference>
<dbReference type="InterPro" id="IPR001647">
    <property type="entry name" value="HTH_TetR"/>
</dbReference>
<dbReference type="PROSITE" id="PS50977">
    <property type="entry name" value="HTH_TETR_2"/>
    <property type="match status" value="1"/>
</dbReference>
<dbReference type="PANTHER" id="PTHR30055">
    <property type="entry name" value="HTH-TYPE TRANSCRIPTIONAL REGULATOR RUTR"/>
    <property type="match status" value="1"/>
</dbReference>
<dbReference type="SUPFAM" id="SSF46689">
    <property type="entry name" value="Homeodomain-like"/>
    <property type="match status" value="1"/>
</dbReference>
<dbReference type="InterPro" id="IPR009057">
    <property type="entry name" value="Homeodomain-like_sf"/>
</dbReference>
<dbReference type="InterPro" id="IPR050109">
    <property type="entry name" value="HTH-type_TetR-like_transc_reg"/>
</dbReference>
<keyword evidence="5" id="KW-1185">Reference proteome</keyword>
<dbReference type="PATRIC" id="fig|1214242.5.peg.2052"/>
<proteinExistence type="predicted"/>
<dbReference type="InterPro" id="IPR036271">
    <property type="entry name" value="Tet_transcr_reg_TetR-rel_C_sf"/>
</dbReference>